<comment type="caution">
    <text evidence="2">The sequence shown here is derived from an EMBL/GenBank/DDBJ whole genome shotgun (WGS) entry which is preliminary data.</text>
</comment>
<dbReference type="AlphaFoldDB" id="A0AAV7WAH2"/>
<keyword evidence="3" id="KW-1185">Reference proteome</keyword>
<dbReference type="Proteomes" id="UP001066276">
    <property type="component" value="Chromosome 1_2"/>
</dbReference>
<sequence length="157" mass="17009">MQLENCYFSVSIAESNQEKATIVQGAVPQEERPEVQACGTASTQEPETWEADSRALGSVLHPNPNAMRSPLSGDRYPVRELQLQEKGPGLRVTCTGMAWKRFRGVRQGPLVRGRQKAIGRPYNTIACRQGRRGATGGEAGGPGLWDHNRSGAGNVGH</sequence>
<reference evidence="2" key="1">
    <citation type="journal article" date="2022" name="bioRxiv">
        <title>Sequencing and chromosome-scale assembly of the giantPleurodeles waltlgenome.</title>
        <authorList>
            <person name="Brown T."/>
            <person name="Elewa A."/>
            <person name="Iarovenko S."/>
            <person name="Subramanian E."/>
            <person name="Araus A.J."/>
            <person name="Petzold A."/>
            <person name="Susuki M."/>
            <person name="Suzuki K.-i.T."/>
            <person name="Hayashi T."/>
            <person name="Toyoda A."/>
            <person name="Oliveira C."/>
            <person name="Osipova E."/>
            <person name="Leigh N.D."/>
            <person name="Simon A."/>
            <person name="Yun M.H."/>
        </authorList>
    </citation>
    <scope>NUCLEOTIDE SEQUENCE</scope>
    <source>
        <strain evidence="2">20211129_DDA</strain>
        <tissue evidence="2">Liver</tissue>
    </source>
</reference>
<evidence type="ECO:0000313" key="3">
    <source>
        <dbReference type="Proteomes" id="UP001066276"/>
    </source>
</evidence>
<organism evidence="2 3">
    <name type="scientific">Pleurodeles waltl</name>
    <name type="common">Iberian ribbed newt</name>
    <dbReference type="NCBI Taxonomy" id="8319"/>
    <lineage>
        <taxon>Eukaryota</taxon>
        <taxon>Metazoa</taxon>
        <taxon>Chordata</taxon>
        <taxon>Craniata</taxon>
        <taxon>Vertebrata</taxon>
        <taxon>Euteleostomi</taxon>
        <taxon>Amphibia</taxon>
        <taxon>Batrachia</taxon>
        <taxon>Caudata</taxon>
        <taxon>Salamandroidea</taxon>
        <taxon>Salamandridae</taxon>
        <taxon>Pleurodelinae</taxon>
        <taxon>Pleurodeles</taxon>
    </lineage>
</organism>
<name>A0AAV7WAH2_PLEWA</name>
<proteinExistence type="predicted"/>
<feature type="region of interest" description="Disordered" evidence="1">
    <location>
        <begin position="130"/>
        <end position="157"/>
    </location>
</feature>
<feature type="compositionally biased region" description="Gly residues" evidence="1">
    <location>
        <begin position="133"/>
        <end position="143"/>
    </location>
</feature>
<protein>
    <submittedName>
        <fullName evidence="2">Uncharacterized protein</fullName>
    </submittedName>
</protein>
<accession>A0AAV7WAH2</accession>
<evidence type="ECO:0000313" key="2">
    <source>
        <dbReference type="EMBL" id="KAJ1209860.1"/>
    </source>
</evidence>
<gene>
    <name evidence="2" type="ORF">NDU88_005232</name>
</gene>
<dbReference type="EMBL" id="JANPWB010000002">
    <property type="protein sequence ID" value="KAJ1209860.1"/>
    <property type="molecule type" value="Genomic_DNA"/>
</dbReference>
<evidence type="ECO:0000256" key="1">
    <source>
        <dbReference type="SAM" id="MobiDB-lite"/>
    </source>
</evidence>